<dbReference type="InterPro" id="IPR021516">
    <property type="entry name" value="DUF3179"/>
</dbReference>
<dbReference type="STRING" id="54.SAMN02745121_04301"/>
<evidence type="ECO:0000256" key="1">
    <source>
        <dbReference type="SAM" id="Phobius"/>
    </source>
</evidence>
<sequence>MPTSTRRPFVLLGLGAVLLAAATLITPLWVMRPFRPQGPTELAVALWVLRFGPWLLLGAGLLAVAAVVRAWPGGWWRRSGAVAMLLLTLGAGGLSRINVFEKMFEPMPAPRFAGASESSLPDDAIVMAVRVGAAARAYPVEVMAYHHVLNDVVGDQPIGVTY</sequence>
<accession>A0A1I2AQ72</accession>
<dbReference type="AlphaFoldDB" id="A0A1I2AQ72"/>
<keyword evidence="1" id="KW-0472">Membrane</keyword>
<dbReference type="Proteomes" id="UP000199400">
    <property type="component" value="Unassembled WGS sequence"/>
</dbReference>
<feature type="transmembrane region" description="Helical" evidence="1">
    <location>
        <begin position="80"/>
        <end position="99"/>
    </location>
</feature>
<dbReference type="EMBL" id="FOMX01000014">
    <property type="protein sequence ID" value="SFE45899.1"/>
    <property type="molecule type" value="Genomic_DNA"/>
</dbReference>
<evidence type="ECO:0000313" key="3">
    <source>
        <dbReference type="Proteomes" id="UP000199400"/>
    </source>
</evidence>
<keyword evidence="1" id="KW-1133">Transmembrane helix</keyword>
<gene>
    <name evidence="2" type="ORF">SAMN02745121_04301</name>
</gene>
<evidence type="ECO:0008006" key="4">
    <source>
        <dbReference type="Google" id="ProtNLM"/>
    </source>
</evidence>
<feature type="transmembrane region" description="Helical" evidence="1">
    <location>
        <begin position="42"/>
        <end position="68"/>
    </location>
</feature>
<evidence type="ECO:0000313" key="2">
    <source>
        <dbReference type="EMBL" id="SFE45899.1"/>
    </source>
</evidence>
<dbReference type="OrthoDB" id="9806357at2"/>
<keyword evidence="3" id="KW-1185">Reference proteome</keyword>
<reference evidence="3" key="1">
    <citation type="submission" date="2016-10" db="EMBL/GenBank/DDBJ databases">
        <authorList>
            <person name="Varghese N."/>
            <person name="Submissions S."/>
        </authorList>
    </citation>
    <scope>NUCLEOTIDE SEQUENCE [LARGE SCALE GENOMIC DNA]</scope>
    <source>
        <strain evidence="3">ATCC 25963</strain>
    </source>
</reference>
<protein>
    <recommendedName>
        <fullName evidence="4">DUF3179 domain-containing protein</fullName>
    </recommendedName>
</protein>
<keyword evidence="1" id="KW-0812">Transmembrane</keyword>
<proteinExistence type="predicted"/>
<feature type="transmembrane region" description="Helical" evidence="1">
    <location>
        <begin position="9"/>
        <end position="30"/>
    </location>
</feature>
<organism evidence="2 3">
    <name type="scientific">Nannocystis exedens</name>
    <dbReference type="NCBI Taxonomy" id="54"/>
    <lineage>
        <taxon>Bacteria</taxon>
        <taxon>Pseudomonadati</taxon>
        <taxon>Myxococcota</taxon>
        <taxon>Polyangia</taxon>
        <taxon>Nannocystales</taxon>
        <taxon>Nannocystaceae</taxon>
        <taxon>Nannocystis</taxon>
    </lineage>
</organism>
<dbReference type="Pfam" id="PF11376">
    <property type="entry name" value="DUF3179"/>
    <property type="match status" value="1"/>
</dbReference>
<name>A0A1I2AQ72_9BACT</name>